<dbReference type="Proteomes" id="UP000260025">
    <property type="component" value="Unassembled WGS sequence"/>
</dbReference>
<gene>
    <name evidence="1" type="ORF">DXA38_05170</name>
</gene>
<accession>A0A3E2W038</accession>
<dbReference type="Pfam" id="PF12663">
    <property type="entry name" value="DUF3788"/>
    <property type="match status" value="1"/>
</dbReference>
<dbReference type="AlphaFoldDB" id="A0A3E2W038"/>
<organism evidence="1 2">
    <name type="scientific">Clostridium innocuum</name>
    <dbReference type="NCBI Taxonomy" id="1522"/>
    <lineage>
        <taxon>Bacteria</taxon>
        <taxon>Bacillati</taxon>
        <taxon>Bacillota</taxon>
        <taxon>Clostridia</taxon>
        <taxon>Eubacteriales</taxon>
        <taxon>Clostridiaceae</taxon>
        <taxon>Clostridium</taxon>
    </lineage>
</organism>
<name>A0A3E2W038_CLOIN</name>
<dbReference type="EMBL" id="QVEV01000005">
    <property type="protein sequence ID" value="RGC17233.1"/>
    <property type="molecule type" value="Genomic_DNA"/>
</dbReference>
<reference evidence="1 2" key="1">
    <citation type="submission" date="2018-08" db="EMBL/GenBank/DDBJ databases">
        <title>A genome reference for cultivated species of the human gut microbiota.</title>
        <authorList>
            <person name="Zou Y."/>
            <person name="Xue W."/>
            <person name="Luo G."/>
        </authorList>
    </citation>
    <scope>NUCLEOTIDE SEQUENCE [LARGE SCALE GENOMIC DNA]</scope>
    <source>
        <strain evidence="1 2">OF01-2LB</strain>
    </source>
</reference>
<dbReference type="InterPro" id="IPR024265">
    <property type="entry name" value="DUF3788"/>
</dbReference>
<protein>
    <submittedName>
        <fullName evidence="1">DUF3788 domain-containing protein</fullName>
    </submittedName>
</protein>
<dbReference type="OrthoDB" id="9090890at2"/>
<dbReference type="RefSeq" id="WP_117442276.1">
    <property type="nucleotide sequence ID" value="NZ_JAJFEN010000048.1"/>
</dbReference>
<comment type="caution">
    <text evidence="1">The sequence shown here is derived from an EMBL/GenBank/DDBJ whole genome shotgun (WGS) entry which is preliminary data.</text>
</comment>
<sequence length="146" mass="17050">MDIQQDSTHIPHIEDFSARIHNQLFEKFLQSMKAVYSCEPQMEFSKCAWEYGWNMKFKKRGKTLCTLYAREQYFTLLIVVGKKEAPFLEALLPHLDVALQEIIHETAEGNGQRWLMIDVEDEGALYQDIWKLIALRAGCYDTARSD</sequence>
<evidence type="ECO:0000313" key="2">
    <source>
        <dbReference type="Proteomes" id="UP000260025"/>
    </source>
</evidence>
<proteinExistence type="predicted"/>
<evidence type="ECO:0000313" key="1">
    <source>
        <dbReference type="EMBL" id="RGC17233.1"/>
    </source>
</evidence>